<proteinExistence type="predicted"/>
<dbReference type="InterPro" id="IPR056510">
    <property type="entry name" value="WapI"/>
</dbReference>
<organism evidence="1 2">
    <name type="scientific">Planococcus dechangensis</name>
    <dbReference type="NCBI Taxonomy" id="1176255"/>
    <lineage>
        <taxon>Bacteria</taxon>
        <taxon>Bacillati</taxon>
        <taxon>Bacillota</taxon>
        <taxon>Bacilli</taxon>
        <taxon>Bacillales</taxon>
        <taxon>Caryophanaceae</taxon>
        <taxon>Planococcus</taxon>
    </lineage>
</organism>
<protein>
    <submittedName>
        <fullName evidence="1">Uncharacterized protein</fullName>
    </submittedName>
</protein>
<dbReference type="EMBL" id="JBHSGL010000005">
    <property type="protein sequence ID" value="MFC4713526.1"/>
    <property type="molecule type" value="Genomic_DNA"/>
</dbReference>
<sequence>MNDKRKGKAELTSMEGVIEVQCRTNLLGRIAWQAKTQYPSGTGAVLTFEFASDQSYLLLLLRELENILASYPVVGTS</sequence>
<keyword evidence="2" id="KW-1185">Reference proteome</keyword>
<evidence type="ECO:0000313" key="2">
    <source>
        <dbReference type="Proteomes" id="UP001595932"/>
    </source>
</evidence>
<dbReference type="Proteomes" id="UP001595932">
    <property type="component" value="Unassembled WGS sequence"/>
</dbReference>
<name>A0ABV9MCF1_9BACL</name>
<accession>A0ABV9MCF1</accession>
<reference evidence="2" key="1">
    <citation type="journal article" date="2019" name="Int. J. Syst. Evol. Microbiol.">
        <title>The Global Catalogue of Microorganisms (GCM) 10K type strain sequencing project: providing services to taxonomists for standard genome sequencing and annotation.</title>
        <authorList>
            <consortium name="The Broad Institute Genomics Platform"/>
            <consortium name="The Broad Institute Genome Sequencing Center for Infectious Disease"/>
            <person name="Wu L."/>
            <person name="Ma J."/>
        </authorList>
    </citation>
    <scope>NUCLEOTIDE SEQUENCE [LARGE SCALE GENOMIC DNA]</scope>
    <source>
        <strain evidence="2">CGMCC 1.12151</strain>
    </source>
</reference>
<evidence type="ECO:0000313" key="1">
    <source>
        <dbReference type="EMBL" id="MFC4713526.1"/>
    </source>
</evidence>
<dbReference type="RefSeq" id="WP_377279233.1">
    <property type="nucleotide sequence ID" value="NZ_JBHSGL010000005.1"/>
</dbReference>
<comment type="caution">
    <text evidence="1">The sequence shown here is derived from an EMBL/GenBank/DDBJ whole genome shotgun (WGS) entry which is preliminary data.</text>
</comment>
<gene>
    <name evidence="1" type="ORF">ACFO5U_11660</name>
</gene>
<dbReference type="Pfam" id="PF24716">
    <property type="entry name" value="WapI"/>
    <property type="match status" value="1"/>
</dbReference>